<name>A0ABW7JU74_9NOCA</name>
<proteinExistence type="predicted"/>
<comment type="caution">
    <text evidence="1">The sequence shown here is derived from an EMBL/GenBank/DDBJ whole genome shotgun (WGS) entry which is preliminary data.</text>
</comment>
<organism evidence="1 2">
    <name type="scientific">Antrihabitans spumae</name>
    <dbReference type="NCBI Taxonomy" id="3373370"/>
    <lineage>
        <taxon>Bacteria</taxon>
        <taxon>Bacillati</taxon>
        <taxon>Actinomycetota</taxon>
        <taxon>Actinomycetes</taxon>
        <taxon>Mycobacteriales</taxon>
        <taxon>Nocardiaceae</taxon>
        <taxon>Antrihabitans</taxon>
    </lineage>
</organism>
<evidence type="ECO:0000313" key="1">
    <source>
        <dbReference type="EMBL" id="MFH5211418.1"/>
    </source>
</evidence>
<gene>
    <name evidence="1" type="ORF">ACHIPZ_24915</name>
</gene>
<evidence type="ECO:0000313" key="2">
    <source>
        <dbReference type="Proteomes" id="UP001609175"/>
    </source>
</evidence>
<dbReference type="Proteomes" id="UP001609175">
    <property type="component" value="Unassembled WGS sequence"/>
</dbReference>
<protein>
    <submittedName>
        <fullName evidence="1">Uncharacterized protein</fullName>
    </submittedName>
</protein>
<accession>A0ABW7JU74</accession>
<dbReference type="RefSeq" id="WP_395117881.1">
    <property type="nucleotide sequence ID" value="NZ_JBIMSO010000113.1"/>
</dbReference>
<dbReference type="EMBL" id="JBIMSO010000113">
    <property type="protein sequence ID" value="MFH5211418.1"/>
    <property type="molecule type" value="Genomic_DNA"/>
</dbReference>
<reference evidence="1 2" key="1">
    <citation type="submission" date="2024-10" db="EMBL/GenBank/DDBJ databases">
        <authorList>
            <person name="Riesco R."/>
        </authorList>
    </citation>
    <scope>NUCLEOTIDE SEQUENCE [LARGE SCALE GENOMIC DNA]</scope>
    <source>
        <strain evidence="1 2">NCIMB 15449</strain>
    </source>
</reference>
<sequence length="103" mass="11473">MTRTSAAKNSLSAAFSIRGAGAPQLKNHLSRFRVVGEIWIFGEGSNTDNRWTAVASESHEVRQSIRRVYLFAADPTMVRSEQVAPRLIVSFGLLVKFFFGSRI</sequence>